<dbReference type="Proteomes" id="UP001523392">
    <property type="component" value="Unassembled WGS sequence"/>
</dbReference>
<comment type="caution">
    <text evidence="1">The sequence shown here is derived from an EMBL/GenBank/DDBJ whole genome shotgun (WGS) entry which is preliminary data.</text>
</comment>
<reference evidence="1 2" key="1">
    <citation type="submission" date="2021-12" db="EMBL/GenBank/DDBJ databases">
        <title>Siccirubricoccus leaddurans sp. nov., a high concentration Zn2+ tolerance bacterium.</title>
        <authorList>
            <person name="Cao Y."/>
        </authorList>
    </citation>
    <scope>NUCLEOTIDE SEQUENCE [LARGE SCALE GENOMIC DNA]</scope>
    <source>
        <strain evidence="1 2">KC 17139</strain>
    </source>
</reference>
<evidence type="ECO:0000313" key="2">
    <source>
        <dbReference type="Proteomes" id="UP001523392"/>
    </source>
</evidence>
<dbReference type="EMBL" id="JAFIRR010000009">
    <property type="protein sequence ID" value="MCO6414852.1"/>
    <property type="molecule type" value="Genomic_DNA"/>
</dbReference>
<organism evidence="1 2">
    <name type="scientific">Siccirubricoccus soli</name>
    <dbReference type="NCBI Taxonomy" id="2899147"/>
    <lineage>
        <taxon>Bacteria</taxon>
        <taxon>Pseudomonadati</taxon>
        <taxon>Pseudomonadota</taxon>
        <taxon>Alphaproteobacteria</taxon>
        <taxon>Acetobacterales</taxon>
        <taxon>Roseomonadaceae</taxon>
        <taxon>Siccirubricoccus</taxon>
    </lineage>
</organism>
<protein>
    <submittedName>
        <fullName evidence="1">Uncharacterized protein</fullName>
    </submittedName>
</protein>
<name>A0ABT1CYW6_9PROT</name>
<dbReference type="RefSeq" id="WP_252951440.1">
    <property type="nucleotide sequence ID" value="NZ_JAFIRR010000009.1"/>
</dbReference>
<proteinExistence type="predicted"/>
<evidence type="ECO:0000313" key="1">
    <source>
        <dbReference type="EMBL" id="MCO6414852.1"/>
    </source>
</evidence>
<keyword evidence="2" id="KW-1185">Reference proteome</keyword>
<sequence length="60" mass="6171">MAKAVSCQTLISASTGRAVASSRSQFTLPRPSVASAWFAMPKDGCNSICQAMDMAASAAM</sequence>
<gene>
    <name evidence="1" type="ORF">JYK14_01500</name>
</gene>
<accession>A0ABT1CYW6</accession>